<dbReference type="EMBL" id="BAEO01000009">
    <property type="protein sequence ID" value="GAC17686.1"/>
    <property type="molecule type" value="Genomic_DNA"/>
</dbReference>
<reference evidence="12 13" key="1">
    <citation type="journal article" date="2017" name="Antonie Van Leeuwenhoek">
        <title>Rhizobium rhizosphaerae sp. nov., a novel species isolated from rice rhizosphere.</title>
        <authorList>
            <person name="Zhao J.J."/>
            <person name="Zhang J."/>
            <person name="Zhang R.J."/>
            <person name="Zhang C.W."/>
            <person name="Yin H.Q."/>
            <person name="Zhang X.X."/>
        </authorList>
    </citation>
    <scope>NUCLEOTIDE SEQUENCE [LARGE SCALE GENOMIC DNA]</scope>
    <source>
        <strain evidence="12 13">BSs20135</strain>
    </source>
</reference>
<feature type="binding site" evidence="8">
    <location>
        <position position="42"/>
    </location>
    <ligand>
        <name>Mg(2+)</name>
        <dbReference type="ChEBI" id="CHEBI:18420"/>
    </ligand>
</feature>
<dbReference type="STRING" id="493475.GARC_0705"/>
<dbReference type="RefSeq" id="WP_007616715.1">
    <property type="nucleotide sequence ID" value="NZ_BAEO01000009.1"/>
</dbReference>
<dbReference type="PROSITE" id="PS00123">
    <property type="entry name" value="ALKALINE_PHOSPHATASE"/>
    <property type="match status" value="1"/>
</dbReference>
<dbReference type="Proteomes" id="UP000006327">
    <property type="component" value="Unassembled WGS sequence"/>
</dbReference>
<evidence type="ECO:0000256" key="11">
    <source>
        <dbReference type="SAM" id="SignalP"/>
    </source>
</evidence>
<keyword evidence="4" id="KW-0378">Hydrolase</keyword>
<dbReference type="eggNOG" id="COG1785">
    <property type="taxonomic scope" value="Bacteria"/>
</dbReference>
<dbReference type="Pfam" id="PF00245">
    <property type="entry name" value="Alk_phosphatase"/>
    <property type="match status" value="1"/>
</dbReference>
<dbReference type="GO" id="GO:0046872">
    <property type="term" value="F:metal ion binding"/>
    <property type="evidence" value="ECO:0007669"/>
    <property type="project" value="UniProtKB-KW"/>
</dbReference>
<evidence type="ECO:0000256" key="5">
    <source>
        <dbReference type="ARBA" id="ARBA00022833"/>
    </source>
</evidence>
<dbReference type="SUPFAM" id="SSF53649">
    <property type="entry name" value="Alkaline phosphatase-like"/>
    <property type="match status" value="1"/>
</dbReference>
<keyword evidence="5 8" id="KW-0862">Zinc</keyword>
<dbReference type="InterPro" id="IPR001952">
    <property type="entry name" value="Alkaline_phosphatase"/>
</dbReference>
<feature type="active site" description="Phosphoserine intermediate" evidence="7">
    <location>
        <position position="91"/>
    </location>
</feature>
<accession>K6Y188</accession>
<dbReference type="SMART" id="SM00098">
    <property type="entry name" value="alkPPc"/>
    <property type="match status" value="1"/>
</dbReference>
<feature type="chain" id="PRO_5003897036" evidence="11">
    <location>
        <begin position="20"/>
        <end position="460"/>
    </location>
</feature>
<feature type="signal peptide" evidence="11">
    <location>
        <begin position="1"/>
        <end position="19"/>
    </location>
</feature>
<evidence type="ECO:0000256" key="9">
    <source>
        <dbReference type="RuleBase" id="RU003946"/>
    </source>
</evidence>
<dbReference type="Gene3D" id="1.10.60.40">
    <property type="match status" value="1"/>
</dbReference>
<dbReference type="PANTHER" id="PTHR11596">
    <property type="entry name" value="ALKALINE PHOSPHATASE"/>
    <property type="match status" value="1"/>
</dbReference>
<feature type="binding site" evidence="8">
    <location>
        <position position="307"/>
    </location>
    <ligand>
        <name>Zn(2+)</name>
        <dbReference type="ChEBI" id="CHEBI:29105"/>
        <label>2</label>
    </ligand>
</feature>
<dbReference type="InterPro" id="IPR018299">
    <property type="entry name" value="Alkaline_phosphatase_AS"/>
</dbReference>
<feature type="binding site" evidence="8">
    <location>
        <position position="265"/>
    </location>
    <ligand>
        <name>Zn(2+)</name>
        <dbReference type="ChEBI" id="CHEBI:29105"/>
        <label>2</label>
    </ligand>
</feature>
<feature type="binding site" evidence="8">
    <location>
        <position position="142"/>
    </location>
    <ligand>
        <name>Mg(2+)</name>
        <dbReference type="ChEBI" id="CHEBI:18420"/>
    </ligand>
</feature>
<dbReference type="PANTHER" id="PTHR11596:SF5">
    <property type="entry name" value="ALKALINE PHOSPHATASE"/>
    <property type="match status" value="1"/>
</dbReference>
<feature type="binding site" evidence="8">
    <location>
        <position position="269"/>
    </location>
    <ligand>
        <name>Zn(2+)</name>
        <dbReference type="ChEBI" id="CHEBI:29105"/>
        <label>2</label>
    </ligand>
</feature>
<dbReference type="AlphaFoldDB" id="K6Y188"/>
<feature type="binding site" evidence="8">
    <location>
        <position position="260"/>
    </location>
    <ligand>
        <name>Mg(2+)</name>
        <dbReference type="ChEBI" id="CHEBI:18420"/>
    </ligand>
</feature>
<organism evidence="12 13">
    <name type="scientific">Paraglaciecola arctica BSs20135</name>
    <dbReference type="NCBI Taxonomy" id="493475"/>
    <lineage>
        <taxon>Bacteria</taxon>
        <taxon>Pseudomonadati</taxon>
        <taxon>Pseudomonadota</taxon>
        <taxon>Gammaproteobacteria</taxon>
        <taxon>Alteromonadales</taxon>
        <taxon>Alteromonadaceae</taxon>
        <taxon>Paraglaciecola</taxon>
    </lineage>
</organism>
<dbReference type="GO" id="GO:0004035">
    <property type="term" value="F:alkaline phosphatase activity"/>
    <property type="evidence" value="ECO:0007669"/>
    <property type="project" value="TreeGrafter"/>
</dbReference>
<name>K6Y188_9ALTE</name>
<evidence type="ECO:0000256" key="1">
    <source>
        <dbReference type="ARBA" id="ARBA00005984"/>
    </source>
</evidence>
<gene>
    <name evidence="12" type="primary">phoA</name>
    <name evidence="12" type="ORF">GARC_0705</name>
</gene>
<dbReference type="OrthoDB" id="9794455at2"/>
<proteinExistence type="inferred from homology"/>
<dbReference type="PRINTS" id="PR00113">
    <property type="entry name" value="ALKPHPHTASE"/>
</dbReference>
<evidence type="ECO:0000256" key="8">
    <source>
        <dbReference type="PIRSR" id="PIRSR601952-2"/>
    </source>
</evidence>
<dbReference type="PROSITE" id="PS51257">
    <property type="entry name" value="PROKAR_LIPOPROTEIN"/>
    <property type="match status" value="1"/>
</dbReference>
<comment type="caution">
    <text evidence="12">The sequence shown here is derived from an EMBL/GenBank/DDBJ whole genome shotgun (WGS) entry which is preliminary data.</text>
</comment>
<feature type="binding site" evidence="8">
    <location>
        <position position="42"/>
    </location>
    <ligand>
        <name>Zn(2+)</name>
        <dbReference type="ChEBI" id="CHEBI:29105"/>
        <label>2</label>
    </ligand>
</feature>
<keyword evidence="3 8" id="KW-0479">Metal-binding</keyword>
<keyword evidence="2" id="KW-0597">Phosphoprotein</keyword>
<evidence type="ECO:0000256" key="6">
    <source>
        <dbReference type="ARBA" id="ARBA00022842"/>
    </source>
</evidence>
<comment type="similarity">
    <text evidence="1 9">Belongs to the alkaline phosphatase family.</text>
</comment>
<evidence type="ECO:0000256" key="7">
    <source>
        <dbReference type="PIRSR" id="PIRSR601952-1"/>
    </source>
</evidence>
<dbReference type="CDD" id="cd16012">
    <property type="entry name" value="ALP"/>
    <property type="match status" value="1"/>
</dbReference>
<keyword evidence="13" id="KW-1185">Reference proteome</keyword>
<evidence type="ECO:0000256" key="2">
    <source>
        <dbReference type="ARBA" id="ARBA00022553"/>
    </source>
</evidence>
<keyword evidence="11" id="KW-0732">Signal</keyword>
<evidence type="ECO:0000256" key="4">
    <source>
        <dbReference type="ARBA" id="ARBA00022801"/>
    </source>
</evidence>
<dbReference type="Gene3D" id="3.40.720.10">
    <property type="entry name" value="Alkaline Phosphatase, subunit A"/>
    <property type="match status" value="1"/>
</dbReference>
<feature type="binding site" evidence="8">
    <location>
        <position position="421"/>
    </location>
    <ligand>
        <name>Zn(2+)</name>
        <dbReference type="ChEBI" id="CHEBI:29105"/>
        <label>2</label>
    </ligand>
</feature>
<evidence type="ECO:0000256" key="3">
    <source>
        <dbReference type="ARBA" id="ARBA00022723"/>
    </source>
</evidence>
<feature type="binding site" evidence="8">
    <location>
        <position position="308"/>
    </location>
    <ligand>
        <name>Zn(2+)</name>
        <dbReference type="ChEBI" id="CHEBI:29105"/>
        <label>2</label>
    </ligand>
</feature>
<evidence type="ECO:0000313" key="12">
    <source>
        <dbReference type="EMBL" id="GAC17686.1"/>
    </source>
</evidence>
<comment type="cofactor">
    <cofactor evidence="8">
        <name>Zn(2+)</name>
        <dbReference type="ChEBI" id="CHEBI:29105"/>
    </cofactor>
    <text evidence="8">Binds 2 Zn(2+) ions.</text>
</comment>
<evidence type="ECO:0000256" key="10">
    <source>
        <dbReference type="SAM" id="MobiDB-lite"/>
    </source>
</evidence>
<comment type="cofactor">
    <cofactor evidence="8">
        <name>Mg(2+)</name>
        <dbReference type="ChEBI" id="CHEBI:18420"/>
    </cofactor>
    <text evidence="8">Binds 1 Mg(2+) ion.</text>
</comment>
<dbReference type="InterPro" id="IPR017850">
    <property type="entry name" value="Alkaline_phosphatase_core_sf"/>
</dbReference>
<evidence type="ECO:0000313" key="13">
    <source>
        <dbReference type="Proteomes" id="UP000006327"/>
    </source>
</evidence>
<feature type="binding site" evidence="8">
    <location>
        <position position="144"/>
    </location>
    <ligand>
        <name>Mg(2+)</name>
        <dbReference type="ChEBI" id="CHEBI:18420"/>
    </ligand>
</feature>
<keyword evidence="6 8" id="KW-0460">Magnesium</keyword>
<feature type="region of interest" description="Disordered" evidence="10">
    <location>
        <begin position="370"/>
        <end position="389"/>
    </location>
</feature>
<sequence length="460" mass="50342">MKKKFTVVAVTLLVTACNATQVSKVEVIEPSHPKNIIMIVGDGMGPAYTSAYRYFNDDPNTAEIEDTVFDRTLVGMSSTYPAPVSGYVTDSAAGATALSAGVKTYNGAIGVDVNKQPVETVLERAKSLGKKTGVVVTSQINHATPASFMAHNVERGNYNEIADSYIENYTNYDFVLGGGWKFFIREDRNLVTEFQDLGFQYIDEYAGLATLQKDKPVIGLFDEVGLPWALDDSDPSRLKTMTKAAIKHIENEQGFFMLVEASQVDWGGHSNDIAAAMGEMRDLAMTLEYLEEYVANHPDTLVVLTADHSTGGFTLGSDGKYSWLPEVLRNMQHSPSKIAEKLLDAEITQEYADELFSFTLTAEELAQLKEAKAPSQEEQQLDSKGNPYADTSANIQKKALYTAAKHIVDKRTITGWTTGAHTAIDVPVFAFGSQSERFNGLNTNTNIANTVFSLLGDKSK</sequence>
<protein>
    <submittedName>
        <fullName evidence="12">Alkaline phosphatase 4</fullName>
    </submittedName>
</protein>